<evidence type="ECO:0000313" key="2">
    <source>
        <dbReference type="Proteomes" id="UP000245626"/>
    </source>
</evidence>
<dbReference type="EMBL" id="KZ819691">
    <property type="protein sequence ID" value="PWN54220.1"/>
    <property type="molecule type" value="Genomic_DNA"/>
</dbReference>
<keyword evidence="2" id="KW-1185">Reference proteome</keyword>
<reference evidence="1 2" key="1">
    <citation type="journal article" date="2018" name="Mol. Biol. Evol.">
        <title>Broad Genomic Sampling Reveals a Smut Pathogenic Ancestry of the Fungal Clade Ustilaginomycotina.</title>
        <authorList>
            <person name="Kijpornyongpan T."/>
            <person name="Mondo S.J."/>
            <person name="Barry K."/>
            <person name="Sandor L."/>
            <person name="Lee J."/>
            <person name="Lipzen A."/>
            <person name="Pangilinan J."/>
            <person name="LaButti K."/>
            <person name="Hainaut M."/>
            <person name="Henrissat B."/>
            <person name="Grigoriev I.V."/>
            <person name="Spatafora J.W."/>
            <person name="Aime M.C."/>
        </authorList>
    </citation>
    <scope>NUCLEOTIDE SEQUENCE [LARGE SCALE GENOMIC DNA]</scope>
    <source>
        <strain evidence="1 2">SA 807</strain>
    </source>
</reference>
<protein>
    <submittedName>
        <fullName evidence="1">Uncharacterized protein</fullName>
    </submittedName>
</protein>
<dbReference type="Proteomes" id="UP000245626">
    <property type="component" value="Unassembled WGS sequence"/>
</dbReference>
<organism evidence="1 2">
    <name type="scientific">Violaceomyces palustris</name>
    <dbReference type="NCBI Taxonomy" id="1673888"/>
    <lineage>
        <taxon>Eukaryota</taxon>
        <taxon>Fungi</taxon>
        <taxon>Dikarya</taxon>
        <taxon>Basidiomycota</taxon>
        <taxon>Ustilaginomycotina</taxon>
        <taxon>Ustilaginomycetes</taxon>
        <taxon>Violaceomycetales</taxon>
        <taxon>Violaceomycetaceae</taxon>
        <taxon>Violaceomyces</taxon>
    </lineage>
</organism>
<gene>
    <name evidence="1" type="ORF">IE53DRAFT_383184</name>
</gene>
<proteinExistence type="predicted"/>
<evidence type="ECO:0000313" key="1">
    <source>
        <dbReference type="EMBL" id="PWN54220.1"/>
    </source>
</evidence>
<name>A0ACD0P811_9BASI</name>
<accession>A0ACD0P811</accession>
<sequence>MGRGRGMEFCCCAVPLVNAGAYFLVLEAAFVSLVVAILALVPPSIVATMGAIPSWSKGLIAALGLITFFWQTLGLFSIIRQSTAMYRTYIRINLILTLITIVSALAFFAVSAVRHSTALDSCVAKFGSTPSGDGSGLAISQATSALDGSGRDICNVFIWVQIGVMGGLIVLMGVTQLYMCYAQRSYGQKQREAARRFKNFNGPGDDIPLAPRDSGVWEPRGDEYYASSRPYHNAGGAAAGGAPLDRDYPASPPMSPHGGQSYYSDERREEERYQDDRYQHDRTESGNRYYAR</sequence>